<feature type="domain" description="SF4 helicase" evidence="11">
    <location>
        <begin position="149"/>
        <end position="417"/>
    </location>
</feature>
<dbReference type="Gene3D" id="3.40.50.300">
    <property type="entry name" value="P-loop containing nucleotide triphosphate hydrolases"/>
    <property type="match status" value="1"/>
</dbReference>
<dbReference type="GO" id="GO:0005829">
    <property type="term" value="C:cytosol"/>
    <property type="evidence" value="ECO:0007669"/>
    <property type="project" value="TreeGrafter"/>
</dbReference>
<evidence type="ECO:0000256" key="3">
    <source>
        <dbReference type="ARBA" id="ARBA00022741"/>
    </source>
</evidence>
<keyword evidence="6" id="KW-0067">ATP-binding</keyword>
<evidence type="ECO:0000256" key="10">
    <source>
        <dbReference type="ARBA" id="ARBA00048954"/>
    </source>
</evidence>
<comment type="similarity">
    <text evidence="1">Belongs to the helicase family. DnaB subfamily.</text>
</comment>
<dbReference type="Gene3D" id="1.10.860.10">
    <property type="entry name" value="DNAb Helicase, Chain A"/>
    <property type="match status" value="1"/>
</dbReference>
<dbReference type="Pfam" id="PF03796">
    <property type="entry name" value="DnaB_C"/>
    <property type="match status" value="1"/>
</dbReference>
<evidence type="ECO:0000256" key="4">
    <source>
        <dbReference type="ARBA" id="ARBA00022801"/>
    </source>
</evidence>
<keyword evidence="5 12" id="KW-0347">Helicase</keyword>
<dbReference type="GO" id="GO:0043139">
    <property type="term" value="F:5'-3' DNA helicase activity"/>
    <property type="evidence" value="ECO:0007669"/>
    <property type="project" value="UniProtKB-EC"/>
</dbReference>
<dbReference type="AlphaFoldDB" id="A0A2N3LJV7"/>
<dbReference type="OrthoDB" id="9773982at2"/>
<dbReference type="GO" id="GO:0006260">
    <property type="term" value="P:DNA replication"/>
    <property type="evidence" value="ECO:0007669"/>
    <property type="project" value="UniProtKB-KW"/>
</dbReference>
<evidence type="ECO:0000256" key="8">
    <source>
        <dbReference type="ARBA" id="ARBA00023235"/>
    </source>
</evidence>
<keyword evidence="4" id="KW-0378">Hydrolase</keyword>
<sequence>MGMTAEKSFLGTIIKANYLISDTVIRAEHFEGTRHQELFKVMVDMIQKGKTVDLISLTTLVNLESFGGISYINELLSFANEEKFEEIEDLILESWKEREKRNILVNASSEDWEINKVIGALDKINESKVDDHTSIEDALTKMYEAPWQEKAINKGIPTGLKVLNAMTNGFQNDELTIIAARPSMGKTDVVIHFAKEAGWQGYLPIFFSLEMPEQRITDRLIASTGRFNRMKMRNPFKDLTDSQKTAWSAVIGRVSDTKIQIFDSPGQSVGEIRAKTRKMIQQFPNRKPIIFIDYLTLIRPDNFYGGNETSQASEISRNLKAVAKHFHCPVVVLSQLSRSVETRQDKRPMMSDIRQSGSIEQDADLIMFLYREKYYNPDSDDNSLEIIVRKNRNGPVGTVYTRYNEHTGEILDADQGTV</sequence>
<dbReference type="InterPro" id="IPR007693">
    <property type="entry name" value="DNA_helicase_DnaB-like_N"/>
</dbReference>
<dbReference type="SUPFAM" id="SSF48024">
    <property type="entry name" value="N-terminal domain of DnaB helicase"/>
    <property type="match status" value="1"/>
</dbReference>
<evidence type="ECO:0000256" key="6">
    <source>
        <dbReference type="ARBA" id="ARBA00022840"/>
    </source>
</evidence>
<dbReference type="Pfam" id="PF00772">
    <property type="entry name" value="DnaB"/>
    <property type="match status" value="1"/>
</dbReference>
<evidence type="ECO:0000313" key="13">
    <source>
        <dbReference type="Proteomes" id="UP000233440"/>
    </source>
</evidence>
<dbReference type="InterPro" id="IPR016136">
    <property type="entry name" value="DNA_helicase_N/primase_C"/>
</dbReference>
<keyword evidence="13" id="KW-1185">Reference proteome</keyword>
<accession>A0A2N3LJV7</accession>
<reference evidence="12 13" key="1">
    <citation type="submission" date="2017-11" db="EMBL/GenBank/DDBJ databases">
        <title>Bacillus camelliae sp. nov., isolated from pu'er tea.</title>
        <authorList>
            <person name="Niu L."/>
        </authorList>
    </citation>
    <scope>NUCLEOTIDE SEQUENCE [LARGE SCALE GENOMIC DNA]</scope>
    <source>
        <strain evidence="12 13">7578-1</strain>
    </source>
</reference>
<keyword evidence="2" id="KW-0235">DNA replication</keyword>
<dbReference type="Proteomes" id="UP000233440">
    <property type="component" value="Unassembled WGS sequence"/>
</dbReference>
<dbReference type="CDD" id="cd00984">
    <property type="entry name" value="DnaB_C"/>
    <property type="match status" value="1"/>
</dbReference>
<proteinExistence type="inferred from homology"/>
<dbReference type="InterPro" id="IPR036185">
    <property type="entry name" value="DNA_heli_DnaB-like_N_sf"/>
</dbReference>
<dbReference type="InterPro" id="IPR007694">
    <property type="entry name" value="DNA_helicase_DnaB-like_C"/>
</dbReference>
<dbReference type="SUPFAM" id="SSF52540">
    <property type="entry name" value="P-loop containing nucleoside triphosphate hydrolases"/>
    <property type="match status" value="1"/>
</dbReference>
<dbReference type="EC" id="5.6.2.3" evidence="9"/>
<gene>
    <name evidence="12" type="ORF">CWO92_10960</name>
</gene>
<organism evidence="12 13">
    <name type="scientific">Heyndrickxia camelliae</name>
    <dbReference type="NCBI Taxonomy" id="1707093"/>
    <lineage>
        <taxon>Bacteria</taxon>
        <taxon>Bacillati</taxon>
        <taxon>Bacillota</taxon>
        <taxon>Bacilli</taxon>
        <taxon>Bacillales</taxon>
        <taxon>Bacillaceae</taxon>
        <taxon>Heyndrickxia</taxon>
    </lineage>
</organism>
<protein>
    <recommendedName>
        <fullName evidence="9">DNA 5'-3' helicase</fullName>
        <ecNumber evidence="9">5.6.2.3</ecNumber>
    </recommendedName>
</protein>
<keyword evidence="8" id="KW-0413">Isomerase</keyword>
<comment type="catalytic activity">
    <reaction evidence="10">
        <text>ATP + H2O = ADP + phosphate + H(+)</text>
        <dbReference type="Rhea" id="RHEA:13065"/>
        <dbReference type="ChEBI" id="CHEBI:15377"/>
        <dbReference type="ChEBI" id="CHEBI:15378"/>
        <dbReference type="ChEBI" id="CHEBI:30616"/>
        <dbReference type="ChEBI" id="CHEBI:43474"/>
        <dbReference type="ChEBI" id="CHEBI:456216"/>
        <dbReference type="EC" id="5.6.2.3"/>
    </reaction>
</comment>
<comment type="caution">
    <text evidence="12">The sequence shown here is derived from an EMBL/GenBank/DDBJ whole genome shotgun (WGS) entry which is preliminary data.</text>
</comment>
<dbReference type="PANTHER" id="PTHR30153:SF2">
    <property type="entry name" value="REPLICATIVE DNA HELICASE"/>
    <property type="match status" value="1"/>
</dbReference>
<dbReference type="GO" id="GO:0016787">
    <property type="term" value="F:hydrolase activity"/>
    <property type="evidence" value="ECO:0007669"/>
    <property type="project" value="UniProtKB-KW"/>
</dbReference>
<dbReference type="GO" id="GO:0005524">
    <property type="term" value="F:ATP binding"/>
    <property type="evidence" value="ECO:0007669"/>
    <property type="project" value="UniProtKB-KW"/>
</dbReference>
<evidence type="ECO:0000256" key="2">
    <source>
        <dbReference type="ARBA" id="ARBA00022705"/>
    </source>
</evidence>
<evidence type="ECO:0000256" key="1">
    <source>
        <dbReference type="ARBA" id="ARBA00008428"/>
    </source>
</evidence>
<dbReference type="PROSITE" id="PS51199">
    <property type="entry name" value="SF4_HELICASE"/>
    <property type="match status" value="1"/>
</dbReference>
<evidence type="ECO:0000256" key="9">
    <source>
        <dbReference type="ARBA" id="ARBA00044969"/>
    </source>
</evidence>
<name>A0A2N3LJV7_9BACI</name>
<keyword evidence="3" id="KW-0547">Nucleotide-binding</keyword>
<dbReference type="EMBL" id="PIQO01000007">
    <property type="protein sequence ID" value="PKR84886.1"/>
    <property type="molecule type" value="Genomic_DNA"/>
</dbReference>
<dbReference type="GO" id="GO:0003677">
    <property type="term" value="F:DNA binding"/>
    <property type="evidence" value="ECO:0007669"/>
    <property type="project" value="UniProtKB-KW"/>
</dbReference>
<evidence type="ECO:0000256" key="7">
    <source>
        <dbReference type="ARBA" id="ARBA00023125"/>
    </source>
</evidence>
<evidence type="ECO:0000313" key="12">
    <source>
        <dbReference type="EMBL" id="PKR84886.1"/>
    </source>
</evidence>
<evidence type="ECO:0000256" key="5">
    <source>
        <dbReference type="ARBA" id="ARBA00022806"/>
    </source>
</evidence>
<dbReference type="InterPro" id="IPR027417">
    <property type="entry name" value="P-loop_NTPase"/>
</dbReference>
<evidence type="ECO:0000259" key="11">
    <source>
        <dbReference type="PROSITE" id="PS51199"/>
    </source>
</evidence>
<keyword evidence="7" id="KW-0238">DNA-binding</keyword>
<dbReference type="PANTHER" id="PTHR30153">
    <property type="entry name" value="REPLICATIVE DNA HELICASE DNAB"/>
    <property type="match status" value="1"/>
</dbReference>